<evidence type="ECO:0000256" key="2">
    <source>
        <dbReference type="ARBA" id="ARBA00022723"/>
    </source>
</evidence>
<organism evidence="10 11">
    <name type="scientific">Orchesella dallaii</name>
    <dbReference type="NCBI Taxonomy" id="48710"/>
    <lineage>
        <taxon>Eukaryota</taxon>
        <taxon>Metazoa</taxon>
        <taxon>Ecdysozoa</taxon>
        <taxon>Arthropoda</taxon>
        <taxon>Hexapoda</taxon>
        <taxon>Collembola</taxon>
        <taxon>Entomobryomorpha</taxon>
        <taxon>Entomobryoidea</taxon>
        <taxon>Orchesellidae</taxon>
        <taxon>Orchesellinae</taxon>
        <taxon>Orchesella</taxon>
    </lineage>
</organism>
<proteinExistence type="predicted"/>
<feature type="compositionally biased region" description="Basic residues" evidence="8">
    <location>
        <begin position="226"/>
        <end position="238"/>
    </location>
</feature>
<evidence type="ECO:0000256" key="8">
    <source>
        <dbReference type="SAM" id="MobiDB-lite"/>
    </source>
</evidence>
<evidence type="ECO:0000256" key="1">
    <source>
        <dbReference type="ARBA" id="ARBA00004123"/>
    </source>
</evidence>
<feature type="domain" description="C2H2-type" evidence="9">
    <location>
        <begin position="516"/>
        <end position="538"/>
    </location>
</feature>
<protein>
    <recommendedName>
        <fullName evidence="9">C2H2-type domain-containing protein</fullName>
    </recommendedName>
</protein>
<keyword evidence="5" id="KW-0862">Zinc</keyword>
<evidence type="ECO:0000313" key="10">
    <source>
        <dbReference type="EMBL" id="CAL8142068.1"/>
    </source>
</evidence>
<dbReference type="InterPro" id="IPR013087">
    <property type="entry name" value="Znf_C2H2_type"/>
</dbReference>
<evidence type="ECO:0000256" key="5">
    <source>
        <dbReference type="ARBA" id="ARBA00022833"/>
    </source>
</evidence>
<accession>A0ABP1S2B1</accession>
<feature type="domain" description="C2H2-type" evidence="9">
    <location>
        <begin position="458"/>
        <end position="485"/>
    </location>
</feature>
<keyword evidence="6" id="KW-0539">Nucleus</keyword>
<feature type="domain" description="C2H2-type" evidence="9">
    <location>
        <begin position="544"/>
        <end position="572"/>
    </location>
</feature>
<feature type="compositionally biased region" description="Low complexity" evidence="8">
    <location>
        <begin position="290"/>
        <end position="300"/>
    </location>
</feature>
<keyword evidence="3" id="KW-0677">Repeat</keyword>
<feature type="region of interest" description="Disordered" evidence="8">
    <location>
        <begin position="264"/>
        <end position="300"/>
    </location>
</feature>
<dbReference type="SMART" id="SM00355">
    <property type="entry name" value="ZnF_C2H2"/>
    <property type="match status" value="4"/>
</dbReference>
<dbReference type="PANTHER" id="PTHR16515:SF66">
    <property type="entry name" value="C2H2-TYPE DOMAIN-CONTAINING PROTEIN"/>
    <property type="match status" value="1"/>
</dbReference>
<dbReference type="InterPro" id="IPR050331">
    <property type="entry name" value="Zinc_finger"/>
</dbReference>
<gene>
    <name evidence="10" type="ORF">ODALV1_LOCUS28937</name>
</gene>
<reference evidence="10 11" key="1">
    <citation type="submission" date="2024-08" db="EMBL/GenBank/DDBJ databases">
        <authorList>
            <person name="Cucini C."/>
            <person name="Frati F."/>
        </authorList>
    </citation>
    <scope>NUCLEOTIDE SEQUENCE [LARGE SCALE GENOMIC DNA]</scope>
</reference>
<comment type="caution">
    <text evidence="10">The sequence shown here is derived from an EMBL/GenBank/DDBJ whole genome shotgun (WGS) entry which is preliminary data.</text>
</comment>
<feature type="compositionally biased region" description="Polar residues" evidence="8">
    <location>
        <begin position="383"/>
        <end position="397"/>
    </location>
</feature>
<evidence type="ECO:0000256" key="3">
    <source>
        <dbReference type="ARBA" id="ARBA00022737"/>
    </source>
</evidence>
<keyword evidence="2" id="KW-0479">Metal-binding</keyword>
<dbReference type="PROSITE" id="PS00028">
    <property type="entry name" value="ZINC_FINGER_C2H2_1"/>
    <property type="match status" value="4"/>
</dbReference>
<evidence type="ECO:0000256" key="6">
    <source>
        <dbReference type="ARBA" id="ARBA00023242"/>
    </source>
</evidence>
<feature type="compositionally biased region" description="Low complexity" evidence="8">
    <location>
        <begin position="360"/>
        <end position="375"/>
    </location>
</feature>
<sequence>MDVSKFNINNLLNVSDSSDSGTSTLMFTRSSVESSPSSSASLSLVCLEDQSASERSQTSSSMDDLYFVPAKFQEAADRSFDNISIEAMIQLPSEVGIESQEIVRAYTPVKLQTSEDCERTPNGMPKLSPVLEAAKKVFPRSSFQSRRPKQLIMCMKRKRSGGFRKTGIKKIIEAAVKKELKGLESRITQSISSTIKEEVLSVVQQQLKESLGGFRGPVESGVQKTRSTRSKARSKGHKAGNNEKMQEIELESGNSVEAVKAVAASGAVEGRTTSVETEKLQKLEEESEETNTPSPTKPSTAFGALLKYVHSKTLLEKLTASMEKNSKDEDDQDNNSDSSFESAENNVLVKDVPSCVPKMVSVDSLKDSSPSSSRESSPDKENQNNASSIPKTSTTPAQPVLNIAKPTGRITWNNTCKALVPYVRTSSVATKIIIGLPKSNPELASKHELAIRKYKEPLACDFCGKHFYNNSSLKQHTSFHRPHRPYQCEHINCNKAYKTRSELNRHLVVHSGEKNFECRQCGKRFLRKQYLKTHLLRHEEALIWNCNLCSKMFVTQHDLDKHKVSYHKNGKRAQRVEEELPQRLALTYSNADLRA</sequence>
<dbReference type="SUPFAM" id="SSF57667">
    <property type="entry name" value="beta-beta-alpha zinc fingers"/>
    <property type="match status" value="2"/>
</dbReference>
<evidence type="ECO:0000313" key="11">
    <source>
        <dbReference type="Proteomes" id="UP001642540"/>
    </source>
</evidence>
<dbReference type="PANTHER" id="PTHR16515">
    <property type="entry name" value="PR DOMAIN ZINC FINGER PROTEIN"/>
    <property type="match status" value="1"/>
</dbReference>
<keyword evidence="4 7" id="KW-0863">Zinc-finger</keyword>
<feature type="region of interest" description="Disordered" evidence="8">
    <location>
        <begin position="323"/>
        <end position="400"/>
    </location>
</feature>
<dbReference type="Proteomes" id="UP001642540">
    <property type="component" value="Unassembled WGS sequence"/>
</dbReference>
<comment type="subcellular location">
    <subcellularLocation>
        <location evidence="1">Nucleus</location>
    </subcellularLocation>
</comment>
<dbReference type="PROSITE" id="PS50157">
    <property type="entry name" value="ZINC_FINGER_C2H2_2"/>
    <property type="match status" value="4"/>
</dbReference>
<dbReference type="InterPro" id="IPR036236">
    <property type="entry name" value="Znf_C2H2_sf"/>
</dbReference>
<dbReference type="Pfam" id="PF00096">
    <property type="entry name" value="zf-C2H2"/>
    <property type="match status" value="2"/>
</dbReference>
<dbReference type="EMBL" id="CAXLJM020000148">
    <property type="protein sequence ID" value="CAL8142068.1"/>
    <property type="molecule type" value="Genomic_DNA"/>
</dbReference>
<feature type="domain" description="C2H2-type" evidence="9">
    <location>
        <begin position="486"/>
        <end position="515"/>
    </location>
</feature>
<evidence type="ECO:0000256" key="4">
    <source>
        <dbReference type="ARBA" id="ARBA00022771"/>
    </source>
</evidence>
<name>A0ABP1S2B1_9HEXA</name>
<dbReference type="Gene3D" id="3.30.160.60">
    <property type="entry name" value="Classic Zinc Finger"/>
    <property type="match status" value="3"/>
</dbReference>
<feature type="region of interest" description="Disordered" evidence="8">
    <location>
        <begin position="213"/>
        <end position="252"/>
    </location>
</feature>
<evidence type="ECO:0000259" key="9">
    <source>
        <dbReference type="PROSITE" id="PS50157"/>
    </source>
</evidence>
<evidence type="ECO:0000256" key="7">
    <source>
        <dbReference type="PROSITE-ProRule" id="PRU00042"/>
    </source>
</evidence>
<keyword evidence="11" id="KW-1185">Reference proteome</keyword>